<evidence type="ECO:0000313" key="3">
    <source>
        <dbReference type="EMBL" id="CAE4615169.1"/>
    </source>
</evidence>
<reference evidence="3" key="1">
    <citation type="submission" date="2021-01" db="EMBL/GenBank/DDBJ databases">
        <authorList>
            <person name="Corre E."/>
            <person name="Pelletier E."/>
            <person name="Niang G."/>
            <person name="Scheremetjew M."/>
            <person name="Finn R."/>
            <person name="Kale V."/>
            <person name="Holt S."/>
            <person name="Cochrane G."/>
            <person name="Meng A."/>
            <person name="Brown T."/>
            <person name="Cohen L."/>
        </authorList>
    </citation>
    <scope>NUCLEOTIDE SEQUENCE</scope>
    <source>
        <strain evidence="3">GSO104</strain>
    </source>
</reference>
<dbReference type="EMBL" id="HBNS01024185">
    <property type="protein sequence ID" value="CAE4615169.1"/>
    <property type="molecule type" value="Transcribed_RNA"/>
</dbReference>
<evidence type="ECO:0000259" key="2">
    <source>
        <dbReference type="Pfam" id="PF20710"/>
    </source>
</evidence>
<dbReference type="Pfam" id="PF20710">
    <property type="entry name" value="DUF6824"/>
    <property type="match status" value="2"/>
</dbReference>
<accession>A0A7S4RI92</accession>
<dbReference type="InterPro" id="IPR049227">
    <property type="entry name" value="DUF6824"/>
</dbReference>
<evidence type="ECO:0000256" key="1">
    <source>
        <dbReference type="SAM" id="MobiDB-lite"/>
    </source>
</evidence>
<gene>
    <name evidence="3" type="ORF">DBRI00130_LOCUS19080</name>
</gene>
<feature type="region of interest" description="Disordered" evidence="1">
    <location>
        <begin position="426"/>
        <end position="476"/>
    </location>
</feature>
<feature type="compositionally biased region" description="Basic and acidic residues" evidence="1">
    <location>
        <begin position="504"/>
        <end position="517"/>
    </location>
</feature>
<feature type="domain" description="DUF6824" evidence="2">
    <location>
        <begin position="217"/>
        <end position="300"/>
    </location>
</feature>
<feature type="compositionally biased region" description="Basic residues" evidence="1">
    <location>
        <begin position="518"/>
        <end position="534"/>
    </location>
</feature>
<feature type="domain" description="DUF6824" evidence="2">
    <location>
        <begin position="325"/>
        <end position="428"/>
    </location>
</feature>
<dbReference type="AlphaFoldDB" id="A0A7S4RI92"/>
<proteinExistence type="predicted"/>
<feature type="compositionally biased region" description="Polar residues" evidence="1">
    <location>
        <begin position="459"/>
        <end position="474"/>
    </location>
</feature>
<feature type="compositionally biased region" description="Basic and acidic residues" evidence="1">
    <location>
        <begin position="426"/>
        <end position="436"/>
    </location>
</feature>
<feature type="compositionally biased region" description="Basic and acidic residues" evidence="1">
    <location>
        <begin position="35"/>
        <end position="50"/>
    </location>
</feature>
<feature type="region of interest" description="Disordered" evidence="1">
    <location>
        <begin position="1"/>
        <end position="87"/>
    </location>
</feature>
<organism evidence="3">
    <name type="scientific">Ditylum brightwellii</name>
    <dbReference type="NCBI Taxonomy" id="49249"/>
    <lineage>
        <taxon>Eukaryota</taxon>
        <taxon>Sar</taxon>
        <taxon>Stramenopiles</taxon>
        <taxon>Ochrophyta</taxon>
        <taxon>Bacillariophyta</taxon>
        <taxon>Mediophyceae</taxon>
        <taxon>Lithodesmiophycidae</taxon>
        <taxon>Lithodesmiales</taxon>
        <taxon>Lithodesmiaceae</taxon>
        <taxon>Ditylum</taxon>
    </lineage>
</organism>
<name>A0A7S4RI92_9STRA</name>
<sequence length="546" mass="60238">MMDVEAEEQDPPKSKETVVVKSDTSNQAAVPVGGSDKEKRARKDETEGVVDKNSTPRTASIPIQLEDPPEEVSLPPQSAAPTIAGDSKRVSVNVKSMSGSVIHLNENRTPSFPFVTASLPEDAEIMRWGATGPFAFDKKETVVAMNDEALVIKGEGTSSLTSNVLGGQQVEDATNFSKGKQHMKNAAVMSLTSLPATSPGAHLPYLRVMKSDLTCNDVLCGRGGGTNSHEGNRRYRTIVNDRRPEYLCAKKREKAVIAQKIVCFVRQQGGRFLEKKNARGVWVDTGNEKAIKKTLQALREGLDVRKTLMSISTKKLSFQEITSNDVLMGGCPTTTGQHFGNLRYDVLVSSRKKIYSTAERGTKSLIAKRIIEIIQAQGGRFLELKKEDKLKLLALGVPFNDTSSILYENWVKVDFDKAHKKTLRALRERSNNRSEEDEHDGSSGTDAYELITEEEEDNSSSPMKRQTTESNMGSGSKEISLEIAESDCPLRWCDCPICKRMRSRAEMKTKKAPDTTKIRVKRSRGRPLGSKKKTVPTVSPKSDMVV</sequence>
<feature type="region of interest" description="Disordered" evidence="1">
    <location>
        <begin position="504"/>
        <end position="546"/>
    </location>
</feature>
<protein>
    <recommendedName>
        <fullName evidence="2">DUF6824 domain-containing protein</fullName>
    </recommendedName>
</protein>